<proteinExistence type="predicted"/>
<keyword evidence="1" id="KW-0472">Membrane</keyword>
<keyword evidence="1" id="KW-1133">Transmembrane helix</keyword>
<feature type="transmembrane region" description="Helical" evidence="1">
    <location>
        <begin position="277"/>
        <end position="293"/>
    </location>
</feature>
<dbReference type="EMBL" id="JWIC01000010">
    <property type="protein sequence ID" value="KID55057.1"/>
    <property type="molecule type" value="Genomic_DNA"/>
</dbReference>
<gene>
    <name evidence="2" type="ORF">JF50_24900</name>
</gene>
<dbReference type="InterPro" id="IPR031347">
    <property type="entry name" value="AmpE"/>
</dbReference>
<dbReference type="Pfam" id="PF17113">
    <property type="entry name" value="AmpE"/>
    <property type="match status" value="1"/>
</dbReference>
<evidence type="ECO:0000313" key="2">
    <source>
        <dbReference type="EMBL" id="KID55057.1"/>
    </source>
</evidence>
<comment type="caution">
    <text evidence="2">The sequence shown here is derived from an EMBL/GenBank/DDBJ whole genome shotgun (WGS) entry which is preliminary data.</text>
</comment>
<feature type="transmembrane region" description="Helical" evidence="1">
    <location>
        <begin position="141"/>
        <end position="164"/>
    </location>
</feature>
<dbReference type="PANTHER" id="PTHR38684">
    <property type="entry name" value="PROTEIN AMPE"/>
    <property type="match status" value="1"/>
</dbReference>
<keyword evidence="1" id="KW-0812">Transmembrane</keyword>
<dbReference type="RefSeq" id="WP_039611947.1">
    <property type="nucleotide sequence ID" value="NZ_JWIC01000010.1"/>
</dbReference>
<evidence type="ECO:0000313" key="3">
    <source>
        <dbReference type="Proteomes" id="UP000031327"/>
    </source>
</evidence>
<organism evidence="2 3">
    <name type="scientific">Pseudoalteromonas luteoviolacea</name>
    <dbReference type="NCBI Taxonomy" id="43657"/>
    <lineage>
        <taxon>Bacteria</taxon>
        <taxon>Pseudomonadati</taxon>
        <taxon>Pseudomonadota</taxon>
        <taxon>Gammaproteobacteria</taxon>
        <taxon>Alteromonadales</taxon>
        <taxon>Pseudoalteromonadaceae</taxon>
        <taxon>Pseudoalteromonas</taxon>
    </lineage>
</organism>
<dbReference type="NCBIfam" id="NF008219">
    <property type="entry name" value="PRK10987.1"/>
    <property type="match status" value="1"/>
</dbReference>
<dbReference type="PANTHER" id="PTHR38684:SF1">
    <property type="entry name" value="PROTEIN AMPE"/>
    <property type="match status" value="1"/>
</dbReference>
<dbReference type="AlphaFoldDB" id="A0A0C1QIW3"/>
<dbReference type="GO" id="GO:0005886">
    <property type="term" value="C:plasma membrane"/>
    <property type="evidence" value="ECO:0007669"/>
    <property type="project" value="TreeGrafter"/>
</dbReference>
<reference evidence="2 3" key="1">
    <citation type="submission" date="2014-12" db="EMBL/GenBank/DDBJ databases">
        <title>Draft Genome Sequence of Pseudoalteromonas luteoviolacea HI1.</title>
        <authorList>
            <person name="Asahina A.Y."/>
            <person name="Hadfield M.G."/>
        </authorList>
    </citation>
    <scope>NUCLEOTIDE SEQUENCE [LARGE SCALE GENOMIC DNA]</scope>
    <source>
        <strain evidence="2 3">HI1</strain>
    </source>
</reference>
<dbReference type="InterPro" id="IPR052966">
    <property type="entry name" value="Beta-lactamase_Reg"/>
</dbReference>
<evidence type="ECO:0000256" key="1">
    <source>
        <dbReference type="SAM" id="Phobius"/>
    </source>
</evidence>
<name>A0A0C1QIW3_9GAMM</name>
<feature type="transmembrane region" description="Helical" evidence="1">
    <location>
        <begin position="72"/>
        <end position="93"/>
    </location>
</feature>
<sequence length="294" mass="33310">MILISILVALIIERLGAKSSRWQIDYYLAQYQALSYQKSAVNWLFKTSIGAMLWLMLPALLIAFLYSFSDFVLWQLVLNVVVLLVCFGCAKYRKSYKGYLNALARDDNEAATLYAMQMGQTKTEDEPNGETFGQTLAWINFTHYCAVMFWFVVLGAPGAIMYAATRAVVEVLKDEVNGEPSHAEQKCAELMAPHRARFDVLFHCLNWLPARLAGFGYLIIGNFSKGTGSWLKYLLDFKTCNRKVVTETALSAEQIEQQYFGCTYEAACMMRLVKRNVLFYLFLVAALTLFAGLN</sequence>
<dbReference type="Proteomes" id="UP000031327">
    <property type="component" value="Unassembled WGS sequence"/>
</dbReference>
<protein>
    <submittedName>
        <fullName evidence="2">Regulatory protein</fullName>
    </submittedName>
</protein>
<accession>A0A0C1QIW3</accession>
<feature type="transmembrane region" description="Helical" evidence="1">
    <location>
        <begin position="40"/>
        <end position="65"/>
    </location>
</feature>
<dbReference type="GO" id="GO:0046677">
    <property type="term" value="P:response to antibiotic"/>
    <property type="evidence" value="ECO:0007669"/>
    <property type="project" value="TreeGrafter"/>
</dbReference>
<dbReference type="OrthoDB" id="9811967at2"/>